<keyword evidence="2 4" id="KW-0560">Oxidoreductase</keyword>
<evidence type="ECO:0000256" key="1">
    <source>
        <dbReference type="ARBA" id="ARBA00005854"/>
    </source>
</evidence>
<reference evidence="7 8" key="1">
    <citation type="submission" date="2020-09" db="EMBL/GenBank/DDBJ databases">
        <title>Complete genomes of bradyrhizobia occurring on native shrubby legumes in Australia.</title>
        <authorList>
            <person name="Lafay B."/>
        </authorList>
    </citation>
    <scope>NUCLEOTIDE SEQUENCE [LARGE SCALE GENOMIC DNA]</scope>
    <source>
        <strain evidence="7 8">BDV5040</strain>
    </source>
</reference>
<dbReference type="EMBL" id="CP061379">
    <property type="protein sequence ID" value="QPF95360.1"/>
    <property type="molecule type" value="Genomic_DNA"/>
</dbReference>
<dbReference type="InterPro" id="IPR029753">
    <property type="entry name" value="D-isomer_DH_CS"/>
</dbReference>
<dbReference type="GO" id="GO:0016616">
    <property type="term" value="F:oxidoreductase activity, acting on the CH-OH group of donors, NAD or NADP as acceptor"/>
    <property type="evidence" value="ECO:0007669"/>
    <property type="project" value="InterPro"/>
</dbReference>
<dbReference type="InterPro" id="IPR006139">
    <property type="entry name" value="D-isomer_2_OHA_DH_cat_dom"/>
</dbReference>
<evidence type="ECO:0000259" key="6">
    <source>
        <dbReference type="Pfam" id="PF02826"/>
    </source>
</evidence>
<dbReference type="Pfam" id="PF00389">
    <property type="entry name" value="2-Hacid_dh"/>
    <property type="match status" value="1"/>
</dbReference>
<accession>A0A7S9DCR1</accession>
<name>A0A7S9DCR1_9BRAD</name>
<dbReference type="SUPFAM" id="SSF52283">
    <property type="entry name" value="Formate/glycerate dehydrogenase catalytic domain-like"/>
    <property type="match status" value="1"/>
</dbReference>
<proteinExistence type="inferred from homology"/>
<dbReference type="CDD" id="cd12169">
    <property type="entry name" value="PGDH_like_1"/>
    <property type="match status" value="1"/>
</dbReference>
<dbReference type="Proteomes" id="UP000594621">
    <property type="component" value="Chromosome"/>
</dbReference>
<dbReference type="InterPro" id="IPR050857">
    <property type="entry name" value="D-2-hydroxyacid_DH"/>
</dbReference>
<dbReference type="Pfam" id="PF02826">
    <property type="entry name" value="2-Hacid_dh_C"/>
    <property type="match status" value="1"/>
</dbReference>
<evidence type="ECO:0000313" key="8">
    <source>
        <dbReference type="Proteomes" id="UP000594621"/>
    </source>
</evidence>
<evidence type="ECO:0000259" key="5">
    <source>
        <dbReference type="Pfam" id="PF00389"/>
    </source>
</evidence>
<protein>
    <submittedName>
        <fullName evidence="7">D-2-hydroxyacid dehydrogenase family protein</fullName>
    </submittedName>
</protein>
<dbReference type="Gene3D" id="3.40.50.720">
    <property type="entry name" value="NAD(P)-binding Rossmann-like Domain"/>
    <property type="match status" value="2"/>
</dbReference>
<evidence type="ECO:0000256" key="3">
    <source>
        <dbReference type="ARBA" id="ARBA00023027"/>
    </source>
</evidence>
<gene>
    <name evidence="7" type="ORF">IC761_30245</name>
</gene>
<evidence type="ECO:0000256" key="2">
    <source>
        <dbReference type="ARBA" id="ARBA00023002"/>
    </source>
</evidence>
<evidence type="ECO:0000256" key="4">
    <source>
        <dbReference type="RuleBase" id="RU003719"/>
    </source>
</evidence>
<organism evidence="7 8">
    <name type="scientific">Bradyrhizobium commune</name>
    <dbReference type="NCBI Taxonomy" id="83627"/>
    <lineage>
        <taxon>Bacteria</taxon>
        <taxon>Pseudomonadati</taxon>
        <taxon>Pseudomonadota</taxon>
        <taxon>Alphaproteobacteria</taxon>
        <taxon>Hyphomicrobiales</taxon>
        <taxon>Nitrobacteraceae</taxon>
        <taxon>Bradyrhizobium</taxon>
    </lineage>
</organism>
<dbReference type="KEGG" id="bcou:IC761_30245"/>
<dbReference type="FunFam" id="3.40.50.720:FF:000203">
    <property type="entry name" value="D-3-phosphoglycerate dehydrogenase (SerA)"/>
    <property type="match status" value="1"/>
</dbReference>
<dbReference type="InterPro" id="IPR006140">
    <property type="entry name" value="D-isomer_DH_NAD-bd"/>
</dbReference>
<dbReference type="GO" id="GO:0051287">
    <property type="term" value="F:NAD binding"/>
    <property type="evidence" value="ECO:0007669"/>
    <property type="project" value="InterPro"/>
</dbReference>
<dbReference type="PANTHER" id="PTHR42789:SF1">
    <property type="entry name" value="D-ISOMER SPECIFIC 2-HYDROXYACID DEHYDROGENASE FAMILY PROTEIN (AFU_ORTHOLOGUE AFUA_6G10090)"/>
    <property type="match status" value="1"/>
</dbReference>
<sequence length="334" mass="36921">MRRLAILDDVLRISPRLVDWSKVAETYQIQVFDRNLSVPEEAAVELEPFEVICCLRERMSLPRALLEGLPNLKLICVTGPYHRTLDLAAATELGIVVSYTEMRGPLAVTCELSWAHLLALTKNVALEDRRMRAGGWQSTVGMSLTGKVLGLCGLGRVGRQMVQVAKAFDMTVHAWSSNLTAEKAAEAGTVLVSKEDLFRKSDIVSVHLVLSDRSRHTIGAREIAMMKPSAYLINTARGPLVDEEALIAALQEKRIAGAGLDVFHVEPLPPDHPLRKMDNVVVTPHLGFSTEEIYKIFWGDTAENVEAFIAARPIRVLNPDVLGSRALRRTELIS</sequence>
<evidence type="ECO:0000313" key="7">
    <source>
        <dbReference type="EMBL" id="QPF95360.1"/>
    </source>
</evidence>
<feature type="domain" description="D-isomer specific 2-hydroxyacid dehydrogenase NAD-binding" evidence="6">
    <location>
        <begin position="115"/>
        <end position="287"/>
    </location>
</feature>
<dbReference type="PANTHER" id="PTHR42789">
    <property type="entry name" value="D-ISOMER SPECIFIC 2-HYDROXYACID DEHYDROGENASE FAMILY PROTEIN (AFU_ORTHOLOGUE AFUA_6G10090)"/>
    <property type="match status" value="1"/>
</dbReference>
<keyword evidence="3" id="KW-0520">NAD</keyword>
<feature type="domain" description="D-isomer specific 2-hydroxyacid dehydrogenase catalytic" evidence="5">
    <location>
        <begin position="26"/>
        <end position="313"/>
    </location>
</feature>
<dbReference type="PROSITE" id="PS00671">
    <property type="entry name" value="D_2_HYDROXYACID_DH_3"/>
    <property type="match status" value="1"/>
</dbReference>
<dbReference type="SUPFAM" id="SSF51735">
    <property type="entry name" value="NAD(P)-binding Rossmann-fold domains"/>
    <property type="match status" value="1"/>
</dbReference>
<keyword evidence="8" id="KW-1185">Reference proteome</keyword>
<dbReference type="InterPro" id="IPR036291">
    <property type="entry name" value="NAD(P)-bd_dom_sf"/>
</dbReference>
<dbReference type="AlphaFoldDB" id="A0A7S9DCR1"/>
<comment type="similarity">
    <text evidence="1 4">Belongs to the D-isomer specific 2-hydroxyacid dehydrogenase family.</text>
</comment>